<evidence type="ECO:0000313" key="5">
    <source>
        <dbReference type="Proteomes" id="UP001454036"/>
    </source>
</evidence>
<sequence length="255" mass="29376">MGREKEGLYVLNNESFLSSVVQSYSQLFSRLSVLAKPFVNIINNNASDSTLWHFRLGHCSPIVMKHVQCLNQIDCNGMDSCLISPLSKQHRQSFHVGQSRTSENFQLVHVELWLPYKIPNRIGEIFFIAIVEDYRSTWTFMINSKTQIYDVVKYFCTMVDTQFGKIIKGVRTDNGREFISFKFNNLMASLGKRPISCRWIYKVKCKTHSSVEKYKARLVAKGYNQVEGIDYFESFSPVAKTVTVRLLLALTALKQ</sequence>
<keyword evidence="1" id="KW-0479">Metal-binding</keyword>
<reference evidence="4 5" key="1">
    <citation type="submission" date="2024-01" db="EMBL/GenBank/DDBJ databases">
        <title>The complete chloroplast genome sequence of Lithospermum erythrorhizon: insights into the phylogenetic relationship among Boraginaceae species and the maternal lineages of purple gromwells.</title>
        <authorList>
            <person name="Okada T."/>
            <person name="Watanabe K."/>
        </authorList>
    </citation>
    <scope>NUCLEOTIDE SEQUENCE [LARGE SCALE GENOMIC DNA]</scope>
</reference>
<keyword evidence="5" id="KW-1185">Reference proteome</keyword>
<name>A0AAV3P0V3_LITER</name>
<dbReference type="Proteomes" id="UP001454036">
    <property type="component" value="Unassembled WGS sequence"/>
</dbReference>
<evidence type="ECO:0000256" key="2">
    <source>
        <dbReference type="ARBA" id="ARBA00022801"/>
    </source>
</evidence>
<dbReference type="PANTHER" id="PTHR42648:SF31">
    <property type="entry name" value="RNA-DIRECTED DNA POLYMERASE"/>
    <property type="match status" value="1"/>
</dbReference>
<organism evidence="4 5">
    <name type="scientific">Lithospermum erythrorhizon</name>
    <name type="common">Purple gromwell</name>
    <name type="synonym">Lithospermum officinale var. erythrorhizon</name>
    <dbReference type="NCBI Taxonomy" id="34254"/>
    <lineage>
        <taxon>Eukaryota</taxon>
        <taxon>Viridiplantae</taxon>
        <taxon>Streptophyta</taxon>
        <taxon>Embryophyta</taxon>
        <taxon>Tracheophyta</taxon>
        <taxon>Spermatophyta</taxon>
        <taxon>Magnoliopsida</taxon>
        <taxon>eudicotyledons</taxon>
        <taxon>Gunneridae</taxon>
        <taxon>Pentapetalae</taxon>
        <taxon>asterids</taxon>
        <taxon>lamiids</taxon>
        <taxon>Boraginales</taxon>
        <taxon>Boraginaceae</taxon>
        <taxon>Boraginoideae</taxon>
        <taxon>Lithospermeae</taxon>
        <taxon>Lithospermum</taxon>
    </lineage>
</organism>
<dbReference type="GO" id="GO:0003676">
    <property type="term" value="F:nucleic acid binding"/>
    <property type="evidence" value="ECO:0007669"/>
    <property type="project" value="InterPro"/>
</dbReference>
<feature type="domain" description="Reverse transcriptase Ty1/copia-type" evidence="3">
    <location>
        <begin position="191"/>
        <end position="253"/>
    </location>
</feature>
<dbReference type="EMBL" id="BAABME010016241">
    <property type="protein sequence ID" value="GAA0145114.1"/>
    <property type="molecule type" value="Genomic_DNA"/>
</dbReference>
<dbReference type="InterPro" id="IPR013103">
    <property type="entry name" value="RVT_2"/>
</dbReference>
<dbReference type="InterPro" id="IPR012337">
    <property type="entry name" value="RNaseH-like_sf"/>
</dbReference>
<accession>A0AAV3P0V3</accession>
<dbReference type="SUPFAM" id="SSF53098">
    <property type="entry name" value="Ribonuclease H-like"/>
    <property type="match status" value="1"/>
</dbReference>
<dbReference type="InterPro" id="IPR036397">
    <property type="entry name" value="RNaseH_sf"/>
</dbReference>
<evidence type="ECO:0000259" key="3">
    <source>
        <dbReference type="Pfam" id="PF07727"/>
    </source>
</evidence>
<dbReference type="Gene3D" id="3.30.420.10">
    <property type="entry name" value="Ribonuclease H-like superfamily/Ribonuclease H"/>
    <property type="match status" value="1"/>
</dbReference>
<comment type="caution">
    <text evidence="4">The sequence shown here is derived from an EMBL/GenBank/DDBJ whole genome shotgun (WGS) entry which is preliminary data.</text>
</comment>
<dbReference type="AlphaFoldDB" id="A0AAV3P0V3"/>
<keyword evidence="2" id="KW-0378">Hydrolase</keyword>
<dbReference type="Pfam" id="PF07727">
    <property type="entry name" value="RVT_2"/>
    <property type="match status" value="1"/>
</dbReference>
<dbReference type="InterPro" id="IPR039537">
    <property type="entry name" value="Retrotran_Ty1/copia-like"/>
</dbReference>
<gene>
    <name evidence="4" type="ORF">LIER_36076</name>
</gene>
<dbReference type="GO" id="GO:0016787">
    <property type="term" value="F:hydrolase activity"/>
    <property type="evidence" value="ECO:0007669"/>
    <property type="project" value="UniProtKB-KW"/>
</dbReference>
<evidence type="ECO:0000256" key="1">
    <source>
        <dbReference type="ARBA" id="ARBA00022723"/>
    </source>
</evidence>
<dbReference type="GO" id="GO:0046872">
    <property type="term" value="F:metal ion binding"/>
    <property type="evidence" value="ECO:0007669"/>
    <property type="project" value="UniProtKB-KW"/>
</dbReference>
<dbReference type="PANTHER" id="PTHR42648">
    <property type="entry name" value="TRANSPOSASE, PUTATIVE-RELATED"/>
    <property type="match status" value="1"/>
</dbReference>
<evidence type="ECO:0000313" key="4">
    <source>
        <dbReference type="EMBL" id="GAA0145114.1"/>
    </source>
</evidence>
<proteinExistence type="predicted"/>
<protein>
    <recommendedName>
        <fullName evidence="3">Reverse transcriptase Ty1/copia-type domain-containing protein</fullName>
    </recommendedName>
</protein>